<dbReference type="InterPro" id="IPR008271">
    <property type="entry name" value="Ser/Thr_kinase_AS"/>
</dbReference>
<dbReference type="PROSITE" id="PS00108">
    <property type="entry name" value="PROTEIN_KINASE_ST"/>
    <property type="match status" value="1"/>
</dbReference>
<dbReference type="InterPro" id="IPR011009">
    <property type="entry name" value="Kinase-like_dom_sf"/>
</dbReference>
<dbReference type="Proteomes" id="UP000827721">
    <property type="component" value="Unassembled WGS sequence"/>
</dbReference>
<dbReference type="InterPro" id="IPR000719">
    <property type="entry name" value="Prot_kinase_dom"/>
</dbReference>
<evidence type="ECO:0000313" key="4">
    <source>
        <dbReference type="EMBL" id="KAH7577592.1"/>
    </source>
</evidence>
<keyword evidence="5" id="KW-1185">Reference proteome</keyword>
<feature type="region of interest" description="Disordered" evidence="1">
    <location>
        <begin position="643"/>
        <end position="678"/>
    </location>
</feature>
<comment type="caution">
    <text evidence="4">The sequence shown here is derived from an EMBL/GenBank/DDBJ whole genome shotgun (WGS) entry which is preliminary data.</text>
</comment>
<dbReference type="SUPFAM" id="SSF81606">
    <property type="entry name" value="PP2C-like"/>
    <property type="match status" value="1"/>
</dbReference>
<dbReference type="InterPro" id="IPR015655">
    <property type="entry name" value="PP2C"/>
</dbReference>
<reference evidence="4 5" key="1">
    <citation type="submission" date="2021-02" db="EMBL/GenBank/DDBJ databases">
        <title>Plant Genome Project.</title>
        <authorList>
            <person name="Zhang R.-G."/>
        </authorList>
    </citation>
    <scope>NUCLEOTIDE SEQUENCE [LARGE SCALE GENOMIC DNA]</scope>
    <source>
        <tissue evidence="4">Leaves</tissue>
    </source>
</reference>
<dbReference type="SUPFAM" id="SSF56112">
    <property type="entry name" value="Protein kinase-like (PK-like)"/>
    <property type="match status" value="1"/>
</dbReference>
<dbReference type="Pfam" id="PF00069">
    <property type="entry name" value="Pkinase"/>
    <property type="match status" value="1"/>
</dbReference>
<dbReference type="EMBL" id="JAFEMO010000001">
    <property type="protein sequence ID" value="KAH7577592.1"/>
    <property type="molecule type" value="Genomic_DNA"/>
</dbReference>
<evidence type="ECO:0000259" key="3">
    <source>
        <dbReference type="PROSITE" id="PS51746"/>
    </source>
</evidence>
<evidence type="ECO:0000313" key="5">
    <source>
        <dbReference type="Proteomes" id="UP000827721"/>
    </source>
</evidence>
<evidence type="ECO:0000259" key="2">
    <source>
        <dbReference type="PROSITE" id="PS50011"/>
    </source>
</evidence>
<evidence type="ECO:0000256" key="1">
    <source>
        <dbReference type="SAM" id="MobiDB-lite"/>
    </source>
</evidence>
<proteinExistence type="predicted"/>
<organism evidence="4 5">
    <name type="scientific">Xanthoceras sorbifolium</name>
    <dbReference type="NCBI Taxonomy" id="99658"/>
    <lineage>
        <taxon>Eukaryota</taxon>
        <taxon>Viridiplantae</taxon>
        <taxon>Streptophyta</taxon>
        <taxon>Embryophyta</taxon>
        <taxon>Tracheophyta</taxon>
        <taxon>Spermatophyta</taxon>
        <taxon>Magnoliopsida</taxon>
        <taxon>eudicotyledons</taxon>
        <taxon>Gunneridae</taxon>
        <taxon>Pentapetalae</taxon>
        <taxon>rosids</taxon>
        <taxon>malvids</taxon>
        <taxon>Sapindales</taxon>
        <taxon>Sapindaceae</taxon>
        <taxon>Xanthoceroideae</taxon>
        <taxon>Xanthoceras</taxon>
    </lineage>
</organism>
<dbReference type="Gene3D" id="1.10.510.10">
    <property type="entry name" value="Transferase(Phosphotransferase) domain 1"/>
    <property type="match status" value="1"/>
</dbReference>
<dbReference type="CDD" id="cd00143">
    <property type="entry name" value="PP2Cc"/>
    <property type="match status" value="1"/>
</dbReference>
<gene>
    <name evidence="4" type="ORF">JRO89_XS01G0271400</name>
</gene>
<feature type="compositionally biased region" description="Basic and acidic residues" evidence="1">
    <location>
        <begin position="643"/>
        <end position="665"/>
    </location>
</feature>
<dbReference type="Pfam" id="PF00481">
    <property type="entry name" value="PP2C"/>
    <property type="match status" value="2"/>
</dbReference>
<feature type="domain" description="PPM-type phosphatase" evidence="3">
    <location>
        <begin position="70"/>
        <end position="443"/>
    </location>
</feature>
<dbReference type="InterPro" id="IPR001932">
    <property type="entry name" value="PPM-type_phosphatase-like_dom"/>
</dbReference>
<feature type="domain" description="Protein kinase" evidence="2">
    <location>
        <begin position="617"/>
        <end position="1094"/>
    </location>
</feature>
<name>A0ABQ8ILL6_9ROSI</name>
<dbReference type="PROSITE" id="PS51746">
    <property type="entry name" value="PPM_2"/>
    <property type="match status" value="1"/>
</dbReference>
<accession>A0ABQ8ILL6</accession>
<dbReference type="PROSITE" id="PS50011">
    <property type="entry name" value="PROTEIN_KINASE_DOM"/>
    <property type="match status" value="1"/>
</dbReference>
<dbReference type="PANTHER" id="PTHR47992">
    <property type="entry name" value="PROTEIN PHOSPHATASE"/>
    <property type="match status" value="1"/>
</dbReference>
<protein>
    <submittedName>
        <fullName evidence="4">Uncharacterized protein</fullName>
    </submittedName>
</protein>
<dbReference type="Gene3D" id="3.60.40.10">
    <property type="entry name" value="PPM-type phosphatase domain"/>
    <property type="match status" value="1"/>
</dbReference>
<dbReference type="SMART" id="SM00220">
    <property type="entry name" value="S_TKc"/>
    <property type="match status" value="1"/>
</dbReference>
<dbReference type="SMART" id="SM00332">
    <property type="entry name" value="PP2Cc"/>
    <property type="match status" value="1"/>
</dbReference>
<sequence length="1099" mass="124372">MERIVFESKISVLGFIVVMIIAYATTPSNGESSTCLTVYKEGGAPAVFKSPKCPRWNLPNYNSRQRTTSRCQSATLQGRRKYQEDRTLCALDLRIPFPGSRGLKEIIVGILAVFDGHNGAEASEMASKLLLEYFALHTYFLLDATYSVVLKKSSGRLPNKGEHDNVFQVLNWDEELGRHELNFKRFEFSFPVNFDDSFHLEILKEALLRAIHDIDATFSKEASRNHLDSGSTATVVLIAEGQILVANVGDSKAFLCSENFQSPAEAKATLLRLYRKQRRDGVVSTLNDFKKFKFTTANGLTQFTVKELTRDHHPDRDDERLRVEAAGGYVLEWGGVPRVNGQLAVSRAIGDLSYKKYGVISAPEVTDWQSLTANDSYLVAASDGVFEKLSLQDVCDILWEKHTQGTIESGFASSCSYSLADCLVNAAFEKGSMDNVAAVVVPLGSTYISQNLPRETHVEEEDTDSPAKLPQEFIYKQSGNNLSTDLVQLELAHPLTVKFERLLVEGKHSIFSCFYLVENLDDNVDSTMGAQKDDIEDHVYDLSQALPDTLGHRYGVVNSYSDQNMCLLFGMTMDGIKDQCINPEGFASFLSLLESVTFHDAGSDLGSNEYAMPDLRYVLKKRFGRGSYGEVWLAFHWNCHNDSKTSSRSEIHKNVSGHTMHEDSNMRSSDNSSSAHDCHAGSSEDSLFILKRIMVERGPSVYLSGLREKYFGEVFLNASTCLGGLLLSEVSNPFLEESQSNISVLLETNESVFHDLGNSWRFENKFRLHRAFFEEGLNHIARYVESFESRSNEIWLVFRHEGMSLSKLMYTVEEAESNPDKKKFEEVKHVQVLRPSKWWQWLKTTEAGQEEMRNLIWQLLTALKSCHDRNITHRDIKPENMVVCFEDQDSGRCLKGTPSVDKSVSPRMRIIDFGSAIDEFTLKHLYGSTGPSRAEQTYEYAPPEAFLNASWYQGPTDITLKYDMWSVGVVMLEMILGSPNVFQISPLTRVLLDQRLEGWNDDLKDLAYKFRSLMELCILIPGSSSKHKRATYQGGFLLASWKCSEEFFSQQIKSRDPLKIGFPNVWALRLVRQLLLWDPEDRLSVDDALQHPYFQPFKR</sequence>
<dbReference type="InterPro" id="IPR036457">
    <property type="entry name" value="PPM-type-like_dom_sf"/>
</dbReference>